<gene>
    <name evidence="2" type="ORF">ACFPZ4_33465</name>
</gene>
<dbReference type="EMBL" id="JBHSQQ010000650">
    <property type="protein sequence ID" value="MFC5946333.1"/>
    <property type="molecule type" value="Genomic_DNA"/>
</dbReference>
<feature type="compositionally biased region" description="Gly residues" evidence="1">
    <location>
        <begin position="210"/>
        <end position="222"/>
    </location>
</feature>
<sequence>PGVYGGDRPAQPGVYGGDRPAQPGVYGGDRPAQPGVYGASARPADPGIRVPQPATPDPAPAPAPAPRPVGMVRHTETVHVTTRHTVVDGPDPATGGYGGYGGECWSPAPGGYGDGWSPAADDRWSPPTPERSWVGGQRPATGEPEGRSWAGHADPAAHVRGADAHRDPAPVDPEPFDDRAWARQQPSRDQPAHAPRPPAWGAPVQPEARGGYGGAPAGGGAAGRYEADRAPAYPPALAASGQWSEAAAGDRWAEVRDDDRGREVRVGERRAEAHADATGSGYRVEGRRAAVRQGGHHPEGGGPADRWWDAAAAGPGTDRSGGWPDADR</sequence>
<evidence type="ECO:0000313" key="2">
    <source>
        <dbReference type="EMBL" id="MFC5946333.1"/>
    </source>
</evidence>
<feature type="non-terminal residue" evidence="2">
    <location>
        <position position="1"/>
    </location>
</feature>
<dbReference type="Proteomes" id="UP001596207">
    <property type="component" value="Unassembled WGS sequence"/>
</dbReference>
<feature type="region of interest" description="Disordered" evidence="1">
    <location>
        <begin position="1"/>
        <end position="70"/>
    </location>
</feature>
<feature type="compositionally biased region" description="Pro residues" evidence="1">
    <location>
        <begin position="53"/>
        <end position="67"/>
    </location>
</feature>
<evidence type="ECO:0000256" key="1">
    <source>
        <dbReference type="SAM" id="MobiDB-lite"/>
    </source>
</evidence>
<reference evidence="3" key="1">
    <citation type="journal article" date="2019" name="Int. J. Syst. Evol. Microbiol.">
        <title>The Global Catalogue of Microorganisms (GCM) 10K type strain sequencing project: providing services to taxonomists for standard genome sequencing and annotation.</title>
        <authorList>
            <consortium name="The Broad Institute Genomics Platform"/>
            <consortium name="The Broad Institute Genome Sequencing Center for Infectious Disease"/>
            <person name="Wu L."/>
            <person name="Ma J."/>
        </authorList>
    </citation>
    <scope>NUCLEOTIDE SEQUENCE [LARGE SCALE GENOMIC DNA]</scope>
    <source>
        <strain evidence="3">CGMCC 4.7173</strain>
    </source>
</reference>
<accession>A0ABW1I077</accession>
<comment type="caution">
    <text evidence="2">The sequence shown here is derived from an EMBL/GenBank/DDBJ whole genome shotgun (WGS) entry which is preliminary data.</text>
</comment>
<feature type="non-terminal residue" evidence="2">
    <location>
        <position position="328"/>
    </location>
</feature>
<feature type="compositionally biased region" description="Basic and acidic residues" evidence="1">
    <location>
        <begin position="259"/>
        <end position="275"/>
    </location>
</feature>
<name>A0ABW1I077_9ACTN</name>
<protein>
    <submittedName>
        <fullName evidence="2">Uncharacterized protein</fullName>
    </submittedName>
</protein>
<feature type="compositionally biased region" description="Basic and acidic residues" evidence="1">
    <location>
        <begin position="155"/>
        <end position="169"/>
    </location>
</feature>
<evidence type="ECO:0000313" key="3">
    <source>
        <dbReference type="Proteomes" id="UP001596207"/>
    </source>
</evidence>
<feature type="region of interest" description="Disordered" evidence="1">
    <location>
        <begin position="259"/>
        <end position="328"/>
    </location>
</feature>
<feature type="region of interest" description="Disordered" evidence="1">
    <location>
        <begin position="106"/>
        <end position="227"/>
    </location>
</feature>
<proteinExistence type="predicted"/>
<keyword evidence="3" id="KW-1185">Reference proteome</keyword>
<organism evidence="2 3">
    <name type="scientific">Micromonospora harpali</name>
    <dbReference type="NCBI Taxonomy" id="1490225"/>
    <lineage>
        <taxon>Bacteria</taxon>
        <taxon>Bacillati</taxon>
        <taxon>Actinomycetota</taxon>
        <taxon>Actinomycetes</taxon>
        <taxon>Micromonosporales</taxon>
        <taxon>Micromonosporaceae</taxon>
        <taxon>Micromonospora</taxon>
    </lineage>
</organism>